<sequence>MKRNALSKAIKFAIGGALAGMLAACGGGGSSSGSSDSADTSSGSSVGPVSGFGSVYVNGTRFHTDGAVNSDDGVERETQLEKGMILKVRGSWDDSGEGEAQSVDYDDTIRGPLTSATWDDVAKTGTLSVAGQTIHLDGQTVFKGLGPVELNGVSADTYRVRVSGWQLNDGSFRASFVGVKAFSVDFDDDNEVEIEGVVENLDTDAQTFTINGFPVDYTSAVFDDDMIRDDLRDGLAIEVEGSLEGGVLIARKIDDEDDLFDDDDDVEIVGAVYDFDAANRTFFVNGVQVQIDGSTEFDDGLSEGSVVNGLLVKVEGEYRNGVLIADEIEPRDGDAELEGVIESKPDSETLIVSGVRVVITSGTLIEDDDDDDRITMRTQDIESLNVGDFLEIEGRQRPDDGGFLEAITVEREDDSDDSYEMDGRVTGLSSTTITVLGLEMLRGSADFTGIEVGSEVEVDYFRNSGGDYVVNEIEEDD</sequence>
<dbReference type="eggNOG" id="COG4733">
    <property type="taxonomic scope" value="Bacteria"/>
</dbReference>
<feature type="domain" description="DUF5666" evidence="2">
    <location>
        <begin position="120"/>
        <end position="176"/>
    </location>
</feature>
<evidence type="ECO:0000313" key="4">
    <source>
        <dbReference type="Proteomes" id="UP000016540"/>
    </source>
</evidence>
<comment type="caution">
    <text evidence="3">The sequence shown here is derived from an EMBL/GenBank/DDBJ whole genome shotgun (WGS) entry which is preliminary data.</text>
</comment>
<dbReference type="Proteomes" id="UP000016540">
    <property type="component" value="Unassembled WGS sequence"/>
</dbReference>
<keyword evidence="1" id="KW-0732">Signal</keyword>
<protein>
    <recommendedName>
        <fullName evidence="2">DUF5666 domain-containing protein</fullName>
    </recommendedName>
</protein>
<dbReference type="AlphaFoldDB" id="R8B375"/>
<dbReference type="PATRIC" id="fig|1318628.3.peg.672"/>
<gene>
    <name evidence="3" type="ORF">MARLIPOL_03380</name>
</gene>
<feature type="domain" description="DUF5666" evidence="2">
    <location>
        <begin position="338"/>
        <end position="400"/>
    </location>
</feature>
<dbReference type="RefSeq" id="WP_012136674.1">
    <property type="nucleotide sequence ID" value="NZ_KE007306.1"/>
</dbReference>
<dbReference type="HOGENOM" id="CLU_035210_0_0_6"/>
<evidence type="ECO:0000313" key="3">
    <source>
        <dbReference type="EMBL" id="EON93042.1"/>
    </source>
</evidence>
<feature type="domain" description="DUF5666" evidence="2">
    <location>
        <begin position="49"/>
        <end position="103"/>
    </location>
</feature>
<dbReference type="Pfam" id="PF18914">
    <property type="entry name" value="DUF5666"/>
    <property type="match status" value="6"/>
</dbReference>
<dbReference type="EMBL" id="ASAD01000007">
    <property type="protein sequence ID" value="EON93042.1"/>
    <property type="molecule type" value="Genomic_DNA"/>
</dbReference>
<feature type="domain" description="DUF5666" evidence="2">
    <location>
        <begin position="195"/>
        <end position="253"/>
    </location>
</feature>
<organism evidence="3 4">
    <name type="scientific">Marinobacter lipolyticus SM19</name>
    <dbReference type="NCBI Taxonomy" id="1318628"/>
    <lineage>
        <taxon>Bacteria</taxon>
        <taxon>Pseudomonadati</taxon>
        <taxon>Pseudomonadota</taxon>
        <taxon>Gammaproteobacteria</taxon>
        <taxon>Pseudomonadales</taxon>
        <taxon>Marinobacteraceae</taxon>
        <taxon>Marinobacter</taxon>
    </lineage>
</organism>
<dbReference type="PROSITE" id="PS51257">
    <property type="entry name" value="PROKAR_LIPOPROTEIN"/>
    <property type="match status" value="1"/>
</dbReference>
<dbReference type="InterPro" id="IPR043724">
    <property type="entry name" value="DUF5666"/>
</dbReference>
<evidence type="ECO:0000259" key="2">
    <source>
        <dbReference type="Pfam" id="PF18914"/>
    </source>
</evidence>
<keyword evidence="4" id="KW-1185">Reference proteome</keyword>
<evidence type="ECO:0000256" key="1">
    <source>
        <dbReference type="SAM" id="SignalP"/>
    </source>
</evidence>
<reference evidence="3 4" key="1">
    <citation type="journal article" date="2013" name="Genome Announc.">
        <title>Draft Genome Sequence of the Moderately Halophilic Bacterium Marinobacter lipolyticus Strain SM19.</title>
        <authorList>
            <person name="Papke R.T."/>
            <person name="de la Haba R.R."/>
            <person name="Infante-Dominguez C."/>
            <person name="Perez D."/>
            <person name="Sanchez-Porro C."/>
            <person name="Lapierre P."/>
            <person name="Ventosa A."/>
        </authorList>
    </citation>
    <scope>NUCLEOTIDE SEQUENCE [LARGE SCALE GENOMIC DNA]</scope>
    <source>
        <strain evidence="3 4">SM19</strain>
    </source>
</reference>
<accession>R8B375</accession>
<feature type="domain" description="DUF5666" evidence="2">
    <location>
        <begin position="270"/>
        <end position="329"/>
    </location>
</feature>
<feature type="domain" description="DUF5666" evidence="2">
    <location>
        <begin position="423"/>
        <end position="474"/>
    </location>
</feature>
<name>R8B375_9GAMM</name>
<dbReference type="STRING" id="1318628.MARLIPOL_03380"/>
<proteinExistence type="predicted"/>
<feature type="chain" id="PRO_5004451752" description="DUF5666 domain-containing protein" evidence="1">
    <location>
        <begin position="20"/>
        <end position="477"/>
    </location>
</feature>
<dbReference type="OrthoDB" id="5622949at2"/>
<feature type="signal peptide" evidence="1">
    <location>
        <begin position="1"/>
        <end position="19"/>
    </location>
</feature>